<dbReference type="PANTHER" id="PTHR33305:SF30">
    <property type="entry name" value="ETHYLENE INSENSITIVE 3-LIKE 3 PROTEIN"/>
    <property type="match status" value="1"/>
</dbReference>
<reference evidence="3" key="1">
    <citation type="submission" date="2021-03" db="EMBL/GenBank/DDBJ databases">
        <authorList>
            <person name="Li Z."/>
            <person name="Yang C."/>
        </authorList>
    </citation>
    <scope>NUCLEOTIDE SEQUENCE</scope>
    <source>
        <strain evidence="3">Dzin_1.0</strain>
        <tissue evidence="3">Leaf</tissue>
    </source>
</reference>
<name>A0A9D5H4N8_9LILI</name>
<dbReference type="EMBL" id="JAGGNH010000009">
    <property type="protein sequence ID" value="KAJ0963106.1"/>
    <property type="molecule type" value="Genomic_DNA"/>
</dbReference>
<evidence type="ECO:0000259" key="2">
    <source>
        <dbReference type="Pfam" id="PF04873"/>
    </source>
</evidence>
<dbReference type="GO" id="GO:0005634">
    <property type="term" value="C:nucleus"/>
    <property type="evidence" value="ECO:0007669"/>
    <property type="project" value="InterPro"/>
</dbReference>
<keyword evidence="4" id="KW-1185">Reference proteome</keyword>
<dbReference type="PANTHER" id="PTHR33305">
    <property type="entry name" value="ETHYLENE INSENSITIVE 3-LIKE 2 PROTEIN"/>
    <property type="match status" value="1"/>
</dbReference>
<sequence>MLYGTSDHLIRSGKTSTFSSHRHNEIKKNEVSPVSGASDDLCGWWKEKIASYRDGPAIIAKYQADNVIPGVNSEMSSGALSPYSLQELQGTTLESLLHVYSDAAFPLWEKVLHCCGG</sequence>
<protein>
    <recommendedName>
        <fullName evidence="2">Ethylene insensitive 3-like DNA-binding domain-containing protein</fullName>
    </recommendedName>
</protein>
<dbReference type="AlphaFoldDB" id="A0A9D5H4N8"/>
<dbReference type="InterPro" id="IPR047091">
    <property type="entry name" value="EIN3-like_DNA-bd"/>
</dbReference>
<dbReference type="GO" id="GO:0003700">
    <property type="term" value="F:DNA-binding transcription factor activity"/>
    <property type="evidence" value="ECO:0007669"/>
    <property type="project" value="InterPro"/>
</dbReference>
<proteinExistence type="predicted"/>
<dbReference type="Pfam" id="PF04873">
    <property type="entry name" value="EIN3_DNA-bd"/>
    <property type="match status" value="1"/>
</dbReference>
<organism evidence="3 4">
    <name type="scientific">Dioscorea zingiberensis</name>
    <dbReference type="NCBI Taxonomy" id="325984"/>
    <lineage>
        <taxon>Eukaryota</taxon>
        <taxon>Viridiplantae</taxon>
        <taxon>Streptophyta</taxon>
        <taxon>Embryophyta</taxon>
        <taxon>Tracheophyta</taxon>
        <taxon>Spermatophyta</taxon>
        <taxon>Magnoliopsida</taxon>
        <taxon>Liliopsida</taxon>
        <taxon>Dioscoreales</taxon>
        <taxon>Dioscoreaceae</taxon>
        <taxon>Dioscorea</taxon>
    </lineage>
</organism>
<feature type="region of interest" description="Disordered" evidence="1">
    <location>
        <begin position="14"/>
        <end position="37"/>
    </location>
</feature>
<dbReference type="InterPro" id="IPR006957">
    <property type="entry name" value="EIN3"/>
</dbReference>
<reference evidence="3" key="2">
    <citation type="journal article" date="2022" name="Hortic Res">
        <title>The genome of Dioscorea zingiberensis sheds light on the biosynthesis, origin and evolution of the medicinally important diosgenin saponins.</title>
        <authorList>
            <person name="Li Y."/>
            <person name="Tan C."/>
            <person name="Li Z."/>
            <person name="Guo J."/>
            <person name="Li S."/>
            <person name="Chen X."/>
            <person name="Wang C."/>
            <person name="Dai X."/>
            <person name="Yang H."/>
            <person name="Song W."/>
            <person name="Hou L."/>
            <person name="Xu J."/>
            <person name="Tong Z."/>
            <person name="Xu A."/>
            <person name="Yuan X."/>
            <person name="Wang W."/>
            <person name="Yang Q."/>
            <person name="Chen L."/>
            <person name="Sun Z."/>
            <person name="Wang K."/>
            <person name="Pan B."/>
            <person name="Chen J."/>
            <person name="Bao Y."/>
            <person name="Liu F."/>
            <person name="Qi X."/>
            <person name="Gang D.R."/>
            <person name="Wen J."/>
            <person name="Li J."/>
        </authorList>
    </citation>
    <scope>NUCLEOTIDE SEQUENCE</scope>
    <source>
        <strain evidence="3">Dzin_1.0</strain>
    </source>
</reference>
<dbReference type="Proteomes" id="UP001085076">
    <property type="component" value="Miscellaneous, Linkage group lg09"/>
</dbReference>
<dbReference type="GO" id="GO:0003677">
    <property type="term" value="F:DNA binding"/>
    <property type="evidence" value="ECO:0007669"/>
    <property type="project" value="TreeGrafter"/>
</dbReference>
<comment type="caution">
    <text evidence="3">The sequence shown here is derived from an EMBL/GenBank/DDBJ whole genome shotgun (WGS) entry which is preliminary data.</text>
</comment>
<dbReference type="OrthoDB" id="2017676at2759"/>
<evidence type="ECO:0000313" key="3">
    <source>
        <dbReference type="EMBL" id="KAJ0963106.1"/>
    </source>
</evidence>
<evidence type="ECO:0000256" key="1">
    <source>
        <dbReference type="SAM" id="MobiDB-lite"/>
    </source>
</evidence>
<gene>
    <name evidence="3" type="ORF">J5N97_028228</name>
</gene>
<feature type="domain" description="Ethylene insensitive 3-like DNA-binding" evidence="2">
    <location>
        <begin position="30"/>
        <end position="98"/>
    </location>
</feature>
<accession>A0A9D5H4N8</accession>
<evidence type="ECO:0000313" key="4">
    <source>
        <dbReference type="Proteomes" id="UP001085076"/>
    </source>
</evidence>